<gene>
    <name evidence="2" type="ORF">NHE_0623</name>
</gene>
<accession>X5H4F8</accession>
<dbReference type="CDD" id="cd04301">
    <property type="entry name" value="NAT_SF"/>
    <property type="match status" value="1"/>
</dbReference>
<proteinExistence type="predicted"/>
<dbReference type="InterPro" id="IPR000182">
    <property type="entry name" value="GNAT_dom"/>
</dbReference>
<dbReference type="SUPFAM" id="SSF55729">
    <property type="entry name" value="Acyl-CoA N-acyltransferases (Nat)"/>
    <property type="match status" value="1"/>
</dbReference>
<evidence type="ECO:0000313" key="3">
    <source>
        <dbReference type="Proteomes" id="UP000023755"/>
    </source>
</evidence>
<dbReference type="Pfam" id="PF00583">
    <property type="entry name" value="Acetyltransf_1"/>
    <property type="match status" value="1"/>
</dbReference>
<dbReference type="PROSITE" id="PS51186">
    <property type="entry name" value="GNAT"/>
    <property type="match status" value="1"/>
</dbReference>
<sequence length="264" mass="30197">MAGWLHSQNLQQYVSYLSEISGGETMKIGDHLIVYNCARDSLFNYVFCSSVVQENELKTILEYLDERQWEMSWSVEPGMTLLRIYLKKYGIRCTSNPKKAFLDISRYDVPVDKIDSSVELIPIENSEQLKLFDWLSSRIFCHRSELVSISFRGIERADSNRLRFFLVFKDAEIVGVCGFYLENQVACFYADGLDYKYRGQGIGAQMILQRIVLVKELGCTSVIAHCINPISAGLYKKMGFRMLGSLGLYYSEPRGNTELLGTSE</sequence>
<evidence type="ECO:0000259" key="1">
    <source>
        <dbReference type="PROSITE" id="PS51186"/>
    </source>
</evidence>
<dbReference type="AlphaFoldDB" id="X5H4F8"/>
<dbReference type="KEGG" id="nhm:NHE_0623"/>
<dbReference type="OrthoDB" id="7163760at2"/>
<keyword evidence="3" id="KW-1185">Reference proteome</keyword>
<keyword evidence="2" id="KW-0808">Transferase</keyword>
<dbReference type="HOGENOM" id="CLU_1060644_0_0_5"/>
<dbReference type="GO" id="GO:0016747">
    <property type="term" value="F:acyltransferase activity, transferring groups other than amino-acyl groups"/>
    <property type="evidence" value="ECO:0007669"/>
    <property type="project" value="InterPro"/>
</dbReference>
<dbReference type="Gene3D" id="3.40.630.30">
    <property type="match status" value="1"/>
</dbReference>
<feature type="domain" description="N-acetyltransferase" evidence="1">
    <location>
        <begin position="121"/>
        <end position="264"/>
    </location>
</feature>
<evidence type="ECO:0000313" key="2">
    <source>
        <dbReference type="EMBL" id="AHX11558.1"/>
    </source>
</evidence>
<dbReference type="Proteomes" id="UP000023755">
    <property type="component" value="Chromosome"/>
</dbReference>
<name>X5H4F8_9RICK</name>
<dbReference type="STRING" id="1286528.NHE_0623"/>
<organism evidence="2 3">
    <name type="scientific">Neorickettsia helminthoeca str. Oregon</name>
    <dbReference type="NCBI Taxonomy" id="1286528"/>
    <lineage>
        <taxon>Bacteria</taxon>
        <taxon>Pseudomonadati</taxon>
        <taxon>Pseudomonadota</taxon>
        <taxon>Alphaproteobacteria</taxon>
        <taxon>Rickettsiales</taxon>
        <taxon>Anaplasmataceae</taxon>
        <taxon>Neorickettsia</taxon>
    </lineage>
</organism>
<protein>
    <submittedName>
        <fullName evidence="2">Acetyltransferase family protein</fullName>
    </submittedName>
</protein>
<dbReference type="EMBL" id="CP007481">
    <property type="protein sequence ID" value="AHX11558.1"/>
    <property type="molecule type" value="Genomic_DNA"/>
</dbReference>
<dbReference type="InterPro" id="IPR016181">
    <property type="entry name" value="Acyl_CoA_acyltransferase"/>
</dbReference>
<reference evidence="2 3" key="1">
    <citation type="submission" date="2014-03" db="EMBL/GenBank/DDBJ databases">
        <title>Sequencing and Comparison of Genomes and Transcriptome Profiles of Human Ehrlichiosis Agents.</title>
        <authorList>
            <person name="Lin M."/>
            <person name="Daugherty S.C."/>
            <person name="Nagaraj S."/>
            <person name="Cheng Z."/>
            <person name="Xiong Q."/>
            <person name="Lin F.-Y."/>
            <person name="Sengamalay N."/>
            <person name="Ott S."/>
            <person name="Godinez A."/>
            <person name="Tallon L.J."/>
            <person name="Sadzewicz L."/>
            <person name="Fraser C.M."/>
            <person name="Dunning Hotopp J.C."/>
            <person name="Rikihisa Y."/>
        </authorList>
    </citation>
    <scope>NUCLEOTIDE SEQUENCE [LARGE SCALE GENOMIC DNA]</scope>
    <source>
        <strain evidence="2 3">Oregon</strain>
    </source>
</reference>
<dbReference type="RefSeq" id="WP_051579621.1">
    <property type="nucleotide sequence ID" value="NZ_CP007481.1"/>
</dbReference>